<dbReference type="InterPro" id="IPR002885">
    <property type="entry name" value="PPR_rpt"/>
</dbReference>
<evidence type="ECO:0008006" key="6">
    <source>
        <dbReference type="Google" id="ProtNLM"/>
    </source>
</evidence>
<keyword evidence="5" id="KW-1185">Reference proteome</keyword>
<keyword evidence="3" id="KW-0812">Transmembrane</keyword>
<dbReference type="PROSITE" id="PS51375">
    <property type="entry name" value="PPR"/>
    <property type="match status" value="2"/>
</dbReference>
<dbReference type="EMBL" id="CP144700">
    <property type="protein sequence ID" value="WVZ24615.1"/>
    <property type="molecule type" value="Genomic_DNA"/>
</dbReference>
<dbReference type="PANTHER" id="PTHR46862:SF5">
    <property type="entry name" value="OS02G0170000 PROTEIN"/>
    <property type="match status" value="1"/>
</dbReference>
<proteinExistence type="predicted"/>
<dbReference type="Proteomes" id="UP001374535">
    <property type="component" value="Chromosome 1"/>
</dbReference>
<keyword evidence="3" id="KW-0472">Membrane</keyword>
<evidence type="ECO:0000313" key="5">
    <source>
        <dbReference type="Proteomes" id="UP001374535"/>
    </source>
</evidence>
<dbReference type="InterPro" id="IPR011990">
    <property type="entry name" value="TPR-like_helical_dom_sf"/>
</dbReference>
<gene>
    <name evidence="4" type="ORF">V8G54_003159</name>
</gene>
<evidence type="ECO:0000313" key="4">
    <source>
        <dbReference type="EMBL" id="WVZ24615.1"/>
    </source>
</evidence>
<evidence type="ECO:0000256" key="2">
    <source>
        <dbReference type="PROSITE-ProRule" id="PRU00708"/>
    </source>
</evidence>
<organism evidence="4 5">
    <name type="scientific">Vigna mungo</name>
    <name type="common">Black gram</name>
    <name type="synonym">Phaseolus mungo</name>
    <dbReference type="NCBI Taxonomy" id="3915"/>
    <lineage>
        <taxon>Eukaryota</taxon>
        <taxon>Viridiplantae</taxon>
        <taxon>Streptophyta</taxon>
        <taxon>Embryophyta</taxon>
        <taxon>Tracheophyta</taxon>
        <taxon>Spermatophyta</taxon>
        <taxon>Magnoliopsida</taxon>
        <taxon>eudicotyledons</taxon>
        <taxon>Gunneridae</taxon>
        <taxon>Pentapetalae</taxon>
        <taxon>rosids</taxon>
        <taxon>fabids</taxon>
        <taxon>Fabales</taxon>
        <taxon>Fabaceae</taxon>
        <taxon>Papilionoideae</taxon>
        <taxon>50 kb inversion clade</taxon>
        <taxon>NPAAA clade</taxon>
        <taxon>indigoferoid/millettioid clade</taxon>
        <taxon>Phaseoleae</taxon>
        <taxon>Vigna</taxon>
    </lineage>
</organism>
<dbReference type="Pfam" id="PF13812">
    <property type="entry name" value="PPR_3"/>
    <property type="match status" value="1"/>
</dbReference>
<keyword evidence="1" id="KW-0677">Repeat</keyword>
<dbReference type="Gene3D" id="1.25.40.10">
    <property type="entry name" value="Tetratricopeptide repeat domain"/>
    <property type="match status" value="1"/>
</dbReference>
<dbReference type="AlphaFoldDB" id="A0AAQ3P9Z7"/>
<feature type="transmembrane region" description="Helical" evidence="3">
    <location>
        <begin position="59"/>
        <end position="82"/>
    </location>
</feature>
<keyword evidence="3" id="KW-1133">Transmembrane helix</keyword>
<protein>
    <recommendedName>
        <fullName evidence="6">Pentatricopeptide repeat-containing protein</fullName>
    </recommendedName>
</protein>
<accession>A0AAQ3P9Z7</accession>
<dbReference type="NCBIfam" id="TIGR00756">
    <property type="entry name" value="PPR"/>
    <property type="match status" value="2"/>
</dbReference>
<dbReference type="PANTHER" id="PTHR46862">
    <property type="entry name" value="OS07G0661900 PROTEIN"/>
    <property type="match status" value="1"/>
</dbReference>
<feature type="repeat" description="PPR" evidence="2">
    <location>
        <begin position="117"/>
        <end position="151"/>
    </location>
</feature>
<feature type="repeat" description="PPR" evidence="2">
    <location>
        <begin position="152"/>
        <end position="186"/>
    </location>
</feature>
<sequence length="389" mass="44184">MSVMMQAQSLCFCTVLCICFLMEIIWLSSSECFGYVLGSWTSMISFAGSGRTEKLFGDLMLVLLFDAFDLNLSYFLIALILLSDNSFVSKEGIGTRGKHLEAENFIYSSLKDNLELDTVAYNTFIKAMLEAGKLQFASSIFDRMNSSGVAPSIETFNTMISVYGQDQKLDRAVEMFNKASSFDVPLDEKTYMNLIGYYGKAELLILGARFRCNKLHRRRCPTTVAAAVVGWVIDRAERRTQHWRSQRWKLLCERSRHALPPSLVRVAHAPTSGETHSPPSPQTRPPEHIYLSIYDRWSLLCLFQGLVTTRLAFRYEMSEEKSIPLGVPNDLPNIGSTSWLDGQNYLQWNQYILRILKGRSKLDHIDEGGPGPDDTHFSIWEKEDSLIMT</sequence>
<name>A0AAQ3P9Z7_VIGMU</name>
<evidence type="ECO:0000256" key="1">
    <source>
        <dbReference type="ARBA" id="ARBA00022737"/>
    </source>
</evidence>
<evidence type="ECO:0000256" key="3">
    <source>
        <dbReference type="SAM" id="Phobius"/>
    </source>
</evidence>
<reference evidence="4 5" key="1">
    <citation type="journal article" date="2023" name="Life. Sci Alliance">
        <title>Evolutionary insights into 3D genome organization and epigenetic landscape of Vigna mungo.</title>
        <authorList>
            <person name="Junaid A."/>
            <person name="Singh B."/>
            <person name="Bhatia S."/>
        </authorList>
    </citation>
    <scope>NUCLEOTIDE SEQUENCE [LARGE SCALE GENOMIC DNA]</scope>
    <source>
        <strain evidence="4">Urdbean</strain>
    </source>
</reference>